<gene>
    <name evidence="2" type="ORF">HNR10_005077</name>
</gene>
<feature type="region of interest" description="Disordered" evidence="1">
    <location>
        <begin position="19"/>
        <end position="40"/>
    </location>
</feature>
<reference evidence="2 3" key="1">
    <citation type="submission" date="2020-07" db="EMBL/GenBank/DDBJ databases">
        <title>Sequencing the genomes of 1000 actinobacteria strains.</title>
        <authorList>
            <person name="Klenk H.-P."/>
        </authorList>
    </citation>
    <scope>NUCLEOTIDE SEQUENCE [LARGE SCALE GENOMIC DNA]</scope>
    <source>
        <strain evidence="2 3">DSM 44442</strain>
    </source>
</reference>
<accession>A0A7Z0ERX6</accession>
<protein>
    <submittedName>
        <fullName evidence="2">Uncharacterized protein</fullName>
    </submittedName>
</protein>
<evidence type="ECO:0000313" key="3">
    <source>
        <dbReference type="Proteomes" id="UP000572051"/>
    </source>
</evidence>
<proteinExistence type="predicted"/>
<name>A0A7Z0ERX6_9ACTN</name>
<dbReference type="EMBL" id="JACCFS010000001">
    <property type="protein sequence ID" value="NYJ37196.1"/>
    <property type="molecule type" value="Genomic_DNA"/>
</dbReference>
<keyword evidence="3" id="KW-1185">Reference proteome</keyword>
<evidence type="ECO:0000313" key="2">
    <source>
        <dbReference type="EMBL" id="NYJ37196.1"/>
    </source>
</evidence>
<organism evidence="2 3">
    <name type="scientific">Nocardiopsis aegyptia</name>
    <dbReference type="NCBI Taxonomy" id="220378"/>
    <lineage>
        <taxon>Bacteria</taxon>
        <taxon>Bacillati</taxon>
        <taxon>Actinomycetota</taxon>
        <taxon>Actinomycetes</taxon>
        <taxon>Streptosporangiales</taxon>
        <taxon>Nocardiopsidaceae</taxon>
        <taxon>Nocardiopsis</taxon>
    </lineage>
</organism>
<evidence type="ECO:0000256" key="1">
    <source>
        <dbReference type="SAM" id="MobiDB-lite"/>
    </source>
</evidence>
<sequence length="75" mass="8190">MTKGGRTMAWTWRYLDADGADRTDEGLPAESFTSRGDAESWMGENWQELAEGGVVRVVLSEDGGEAYTMSLEPTG</sequence>
<dbReference type="Proteomes" id="UP000572051">
    <property type="component" value="Unassembled WGS sequence"/>
</dbReference>
<comment type="caution">
    <text evidence="2">The sequence shown here is derived from an EMBL/GenBank/DDBJ whole genome shotgun (WGS) entry which is preliminary data.</text>
</comment>
<dbReference type="AlphaFoldDB" id="A0A7Z0ERX6"/>